<evidence type="ECO:0000313" key="1">
    <source>
        <dbReference type="EMBL" id="MBB4837662.1"/>
    </source>
</evidence>
<protein>
    <recommendedName>
        <fullName evidence="3">HEAT repeat domain-containing protein</fullName>
    </recommendedName>
</protein>
<reference evidence="1 2" key="1">
    <citation type="submission" date="2020-08" db="EMBL/GenBank/DDBJ databases">
        <title>Functional genomics of gut bacteria from endangered species of beetles.</title>
        <authorList>
            <person name="Carlos-Shanley C."/>
        </authorList>
    </citation>
    <scope>NUCLEOTIDE SEQUENCE [LARGE SCALE GENOMIC DNA]</scope>
    <source>
        <strain evidence="1 2">S00224</strain>
    </source>
</reference>
<accession>A0A7W7NRC4</accession>
<dbReference type="Proteomes" id="UP000575241">
    <property type="component" value="Unassembled WGS sequence"/>
</dbReference>
<comment type="caution">
    <text evidence="1">The sequence shown here is derived from an EMBL/GenBank/DDBJ whole genome shotgun (WGS) entry which is preliminary data.</text>
</comment>
<organism evidence="1 2">
    <name type="scientific">Sphingomonas kyeonggiensis</name>
    <dbReference type="NCBI Taxonomy" id="1268553"/>
    <lineage>
        <taxon>Bacteria</taxon>
        <taxon>Pseudomonadati</taxon>
        <taxon>Pseudomonadota</taxon>
        <taxon>Alphaproteobacteria</taxon>
        <taxon>Sphingomonadales</taxon>
        <taxon>Sphingomonadaceae</taxon>
        <taxon>Sphingomonas</taxon>
    </lineage>
</organism>
<dbReference type="EMBL" id="JACHLN010000001">
    <property type="protein sequence ID" value="MBB4837662.1"/>
    <property type="molecule type" value="Genomic_DNA"/>
</dbReference>
<dbReference type="AlphaFoldDB" id="A0A7W7NRC4"/>
<keyword evidence="2" id="KW-1185">Reference proteome</keyword>
<sequence>MNGIDAATRAAIVTARAAAPGTVRAWREGPAYRTLAARFAGCAAGNGEAAMALAAEMLCDAGWADALLRPLVEALEADPLFEPPFRVSRDPLRIGAVLFECPAVKLSASVTSSTEMQRRPAPTSCTFTGRLAVTRYVRAGGATLRRWRTAPAEAEFRADTAPPCREEAPLRLADGAVVAIDGRSEAQLLADPTRDVVTLVATARAGAPLIREHAIADGRLLRIASGDDRASRTEMLLAFLRLANRADAGPCFEQSTHDLAFHLRWAAMREWLALDARAALPRLGAMAESDPHAEVREAAGRTLARVRAKQETPCPV</sequence>
<evidence type="ECO:0000313" key="2">
    <source>
        <dbReference type="Proteomes" id="UP000575241"/>
    </source>
</evidence>
<evidence type="ECO:0008006" key="3">
    <source>
        <dbReference type="Google" id="ProtNLM"/>
    </source>
</evidence>
<name>A0A7W7NRC4_9SPHN</name>
<dbReference type="RefSeq" id="WP_184162558.1">
    <property type="nucleotide sequence ID" value="NZ_JACHLN010000001.1"/>
</dbReference>
<gene>
    <name evidence="1" type="ORF">HNP52_000713</name>
</gene>
<proteinExistence type="predicted"/>